<dbReference type="Gene3D" id="3.10.450.50">
    <property type="match status" value="1"/>
</dbReference>
<dbReference type="AlphaFoldDB" id="A0A031JIV1"/>
<proteinExistence type="predicted"/>
<organism evidence="1 2">
    <name type="scientific">Novosphingobium resinovorum</name>
    <dbReference type="NCBI Taxonomy" id="158500"/>
    <lineage>
        <taxon>Bacteria</taxon>
        <taxon>Pseudomonadati</taxon>
        <taxon>Pseudomonadota</taxon>
        <taxon>Alphaproteobacteria</taxon>
        <taxon>Sphingomonadales</taxon>
        <taxon>Sphingomonadaceae</taxon>
        <taxon>Novosphingobium</taxon>
    </lineage>
</organism>
<sequence length="46" mass="5046">MGYDAMVPTKGPDAGKQVMRPFTDVWARRGGTWLLIARQAKIAVAN</sequence>
<gene>
    <name evidence="1" type="ORF">BV97_04987</name>
</gene>
<dbReference type="Proteomes" id="UP000024329">
    <property type="component" value="Unassembled WGS sequence"/>
</dbReference>
<accession>A0A031JIV1</accession>
<dbReference type="EMBL" id="JFYZ01000048">
    <property type="protein sequence ID" value="EZP73106.1"/>
    <property type="molecule type" value="Genomic_DNA"/>
</dbReference>
<protein>
    <recommendedName>
        <fullName evidence="3">DUF4440 domain-containing protein</fullName>
    </recommendedName>
</protein>
<name>A0A031JIV1_9SPHN</name>
<evidence type="ECO:0000313" key="2">
    <source>
        <dbReference type="Proteomes" id="UP000024329"/>
    </source>
</evidence>
<evidence type="ECO:0000313" key="1">
    <source>
        <dbReference type="EMBL" id="EZP73106.1"/>
    </source>
</evidence>
<evidence type="ECO:0008006" key="3">
    <source>
        <dbReference type="Google" id="ProtNLM"/>
    </source>
</evidence>
<reference evidence="1 2" key="1">
    <citation type="submission" date="2014-03" db="EMBL/GenBank/DDBJ databases">
        <title>Whole genome sequence of Novosphingobium resinovorum KF1.</title>
        <authorList>
            <person name="Gan H.M."/>
            <person name="Gan H.Y."/>
            <person name="Chew T.H."/>
            <person name="Savka M.A."/>
        </authorList>
    </citation>
    <scope>NUCLEOTIDE SEQUENCE [LARGE SCALE GENOMIC DNA]</scope>
    <source>
        <strain evidence="1 2">KF1</strain>
    </source>
</reference>
<dbReference type="PATRIC" id="fig|158500.4.peg.5064"/>
<comment type="caution">
    <text evidence="1">The sequence shown here is derived from an EMBL/GenBank/DDBJ whole genome shotgun (WGS) entry which is preliminary data.</text>
</comment>